<protein>
    <submittedName>
        <fullName evidence="2">Uncharacterized protein</fullName>
    </submittedName>
</protein>
<evidence type="ECO:0000313" key="3">
    <source>
        <dbReference type="Proteomes" id="UP000023772"/>
    </source>
</evidence>
<dbReference type="KEGG" id="dori:FH5T_06375"/>
<organism evidence="2 4">
    <name type="scientific">Draconibacterium orientale</name>
    <dbReference type="NCBI Taxonomy" id="1168034"/>
    <lineage>
        <taxon>Bacteria</taxon>
        <taxon>Pseudomonadati</taxon>
        <taxon>Bacteroidota</taxon>
        <taxon>Bacteroidia</taxon>
        <taxon>Marinilabiliales</taxon>
        <taxon>Prolixibacteraceae</taxon>
        <taxon>Draconibacterium</taxon>
    </lineage>
</organism>
<keyword evidence="3" id="KW-1185">Reference proteome</keyword>
<dbReference type="OrthoDB" id="1122663at2"/>
<sequence>MKKISIIHQEQNSDCIEILKECIVEEKELKKFQIDEKTLIHKLPEGIINSFLDFISDFKPRHREVLLKEIKEGRLVIECWEDEENDSIRHNSKERRWIDKLASKTNDALKDPEIDECPF</sequence>
<evidence type="ECO:0000313" key="4">
    <source>
        <dbReference type="Proteomes" id="UP000181981"/>
    </source>
</evidence>
<evidence type="ECO:0000313" key="2">
    <source>
        <dbReference type="EMBL" id="SEU09256.1"/>
    </source>
</evidence>
<proteinExistence type="predicted"/>
<name>X5DKI3_9BACT</name>
<dbReference type="HOGENOM" id="CLU_2057662_0_0_10"/>
<reference evidence="2 4" key="2">
    <citation type="submission" date="2016-10" db="EMBL/GenBank/DDBJ databases">
        <authorList>
            <person name="de Groot N.N."/>
        </authorList>
    </citation>
    <scope>NUCLEOTIDE SEQUENCE [LARGE SCALE GENOMIC DNA]</scope>
    <source>
        <strain evidence="2 4">DSM 25947</strain>
    </source>
</reference>
<dbReference type="Proteomes" id="UP000181981">
    <property type="component" value="Unassembled WGS sequence"/>
</dbReference>
<dbReference type="Proteomes" id="UP000023772">
    <property type="component" value="Chromosome"/>
</dbReference>
<reference evidence="1 3" key="1">
    <citation type="submission" date="2014-03" db="EMBL/GenBank/DDBJ databases">
        <title>Complete genome sequence of a deeply braunched marine Bacteroidia bacterium Draconibacterium orientale type strain FH5T.</title>
        <authorList>
            <person name="Li X."/>
            <person name="Wang X."/>
            <person name="Xie Z."/>
            <person name="Du Z."/>
            <person name="Chen G."/>
        </authorList>
    </citation>
    <scope>NUCLEOTIDE SEQUENCE [LARGE SCALE GENOMIC DNA]</scope>
    <source>
        <strain evidence="1 3">FH5</strain>
    </source>
</reference>
<dbReference type="EMBL" id="FOHT01000042">
    <property type="protein sequence ID" value="SEU09256.1"/>
    <property type="molecule type" value="Genomic_DNA"/>
</dbReference>
<gene>
    <name evidence="1" type="ORF">FH5T_06375</name>
    <name evidence="2" type="ORF">SAMN05444285_14231</name>
</gene>
<dbReference type="EMBL" id="CP007451">
    <property type="protein sequence ID" value="AHW61684.1"/>
    <property type="molecule type" value="Genomic_DNA"/>
</dbReference>
<dbReference type="AlphaFoldDB" id="X5DKI3"/>
<dbReference type="RefSeq" id="WP_038556783.1">
    <property type="nucleotide sequence ID" value="NZ_FOHT01000042.1"/>
</dbReference>
<evidence type="ECO:0000313" key="1">
    <source>
        <dbReference type="EMBL" id="AHW61684.1"/>
    </source>
</evidence>
<accession>X5DKI3</accession>